<dbReference type="InterPro" id="IPR050472">
    <property type="entry name" value="Anth_synth/Amidotransfase"/>
</dbReference>
<dbReference type="PANTHER" id="PTHR43418:SF4">
    <property type="entry name" value="MULTIFUNCTIONAL TRYPTOPHAN BIOSYNTHESIS PROTEIN"/>
    <property type="match status" value="1"/>
</dbReference>
<dbReference type="InterPro" id="IPR006221">
    <property type="entry name" value="TrpG/PapA_dom"/>
</dbReference>
<dbReference type="Gene3D" id="3.40.50.880">
    <property type="match status" value="1"/>
</dbReference>
<dbReference type="FunFam" id="3.40.50.880:FF:000003">
    <property type="entry name" value="Anthranilate synthase component II"/>
    <property type="match status" value="1"/>
</dbReference>
<gene>
    <name evidence="3" type="ORF">TALK_20465</name>
</gene>
<dbReference type="CDD" id="cd01743">
    <property type="entry name" value="GATase1_Anthranilate_Synthase"/>
    <property type="match status" value="1"/>
</dbReference>
<comment type="caution">
    <text evidence="3">The sequence shown here is derived from an EMBL/GenBank/DDBJ whole genome shotgun (WGS) entry which is preliminary data.</text>
</comment>
<dbReference type="RefSeq" id="WP_085621024.1">
    <property type="nucleotide sequence ID" value="NZ_JFKB01000024.1"/>
</dbReference>
<dbReference type="PRINTS" id="PR00096">
    <property type="entry name" value="GATASE"/>
</dbReference>
<dbReference type="GO" id="GO:0005829">
    <property type="term" value="C:cytosol"/>
    <property type="evidence" value="ECO:0007669"/>
    <property type="project" value="TreeGrafter"/>
</dbReference>
<dbReference type="GO" id="GO:0000162">
    <property type="term" value="P:L-tryptophan biosynthetic process"/>
    <property type="evidence" value="ECO:0007669"/>
    <property type="project" value="TreeGrafter"/>
</dbReference>
<feature type="domain" description="Glutamine amidotransferase" evidence="2">
    <location>
        <begin position="3"/>
        <end position="185"/>
    </location>
</feature>
<keyword evidence="4" id="KW-1185">Reference proteome</keyword>
<accession>A0A1Y2L837</accession>
<dbReference type="GO" id="GO:0004049">
    <property type="term" value="F:anthranilate synthase activity"/>
    <property type="evidence" value="ECO:0007669"/>
    <property type="project" value="TreeGrafter"/>
</dbReference>
<evidence type="ECO:0000256" key="1">
    <source>
        <dbReference type="ARBA" id="ARBA00022962"/>
    </source>
</evidence>
<dbReference type="Pfam" id="PF00117">
    <property type="entry name" value="GATase"/>
    <property type="match status" value="1"/>
</dbReference>
<dbReference type="PROSITE" id="PS51273">
    <property type="entry name" value="GATASE_TYPE_1"/>
    <property type="match status" value="1"/>
</dbReference>
<keyword evidence="1" id="KW-0315">Glutamine amidotransferase</keyword>
<dbReference type="OrthoDB" id="9803598at2"/>
<protein>
    <submittedName>
        <fullName evidence="3">Anthranilate synthase</fullName>
    </submittedName>
</protein>
<organism evidence="3 4">
    <name type="scientific">Thalassospira alkalitolerans</name>
    <dbReference type="NCBI Taxonomy" id="1293890"/>
    <lineage>
        <taxon>Bacteria</taxon>
        <taxon>Pseudomonadati</taxon>
        <taxon>Pseudomonadota</taxon>
        <taxon>Alphaproteobacteria</taxon>
        <taxon>Rhodospirillales</taxon>
        <taxon>Thalassospiraceae</taxon>
        <taxon>Thalassospira</taxon>
    </lineage>
</organism>
<name>A0A1Y2L837_9PROT</name>
<dbReference type="SUPFAM" id="SSF52317">
    <property type="entry name" value="Class I glutamine amidotransferase-like"/>
    <property type="match status" value="1"/>
</dbReference>
<dbReference type="InterPro" id="IPR029062">
    <property type="entry name" value="Class_I_gatase-like"/>
</dbReference>
<dbReference type="InterPro" id="IPR017926">
    <property type="entry name" value="GATASE"/>
</dbReference>
<reference evidence="3 4" key="1">
    <citation type="submission" date="2014-03" db="EMBL/GenBank/DDBJ databases">
        <title>The draft genome sequence of Thalassospira alkalitolerans JCM 18968.</title>
        <authorList>
            <person name="Lai Q."/>
            <person name="Shao Z."/>
        </authorList>
    </citation>
    <scope>NUCLEOTIDE SEQUENCE [LARGE SCALE GENOMIC DNA]</scope>
    <source>
        <strain evidence="3 4">JCM 18968</strain>
    </source>
</reference>
<evidence type="ECO:0000313" key="3">
    <source>
        <dbReference type="EMBL" id="OSQ43563.1"/>
    </source>
</evidence>
<dbReference type="STRING" id="1293890.TALK_20465"/>
<sequence>MILLIDNYDSFVFNLARYLVELGQKVEVVRNDRIDAADIRHLNPDAIVFSPGPCGPDDAGNSATLIAELAGDYPMLGVCLGHQSIAQVFGGVVRRARRPVHGMTSDIDHDGTGLFNGLKSPLTVTRYHSLIADLPENGTLIQTATGPEGEVMAFAHRDLPIFGVQFHPEAVLTEHGHDLLSNFLAIAGASVVRKVAS</sequence>
<dbReference type="EMBL" id="JFKB01000024">
    <property type="protein sequence ID" value="OSQ43563.1"/>
    <property type="molecule type" value="Genomic_DNA"/>
</dbReference>
<proteinExistence type="predicted"/>
<dbReference type="AlphaFoldDB" id="A0A1Y2L837"/>
<evidence type="ECO:0000259" key="2">
    <source>
        <dbReference type="Pfam" id="PF00117"/>
    </source>
</evidence>
<dbReference type="PANTHER" id="PTHR43418">
    <property type="entry name" value="MULTIFUNCTIONAL TRYPTOPHAN BIOSYNTHESIS PROTEIN-RELATED"/>
    <property type="match status" value="1"/>
</dbReference>
<dbReference type="PRINTS" id="PR00097">
    <property type="entry name" value="ANTSNTHASEII"/>
</dbReference>
<evidence type="ECO:0000313" key="4">
    <source>
        <dbReference type="Proteomes" id="UP000193396"/>
    </source>
</evidence>
<dbReference type="NCBIfam" id="TIGR00566">
    <property type="entry name" value="trpG_papA"/>
    <property type="match status" value="1"/>
</dbReference>
<dbReference type="Proteomes" id="UP000193396">
    <property type="component" value="Unassembled WGS sequence"/>
</dbReference>